<comment type="caution">
    <text evidence="3">The sequence shown here is derived from an EMBL/GenBank/DDBJ whole genome shotgun (WGS) entry which is preliminary data.</text>
</comment>
<dbReference type="InterPro" id="IPR013897">
    <property type="entry name" value="Duc1"/>
</dbReference>
<dbReference type="OrthoDB" id="2119945at2759"/>
<protein>
    <recommendedName>
        <fullName evidence="2">Domain of unknown function at the cortex 1 domain-containing protein</fullName>
    </recommendedName>
</protein>
<feature type="compositionally biased region" description="Polar residues" evidence="1">
    <location>
        <begin position="251"/>
        <end position="260"/>
    </location>
</feature>
<dbReference type="HOGENOM" id="CLU_018641_0_0_1"/>
<evidence type="ECO:0000313" key="4">
    <source>
        <dbReference type="Proteomes" id="UP000009131"/>
    </source>
</evidence>
<accession>G7DS98</accession>
<dbReference type="OMA" id="APFNAGM"/>
<dbReference type="EMBL" id="BABT02000004">
    <property type="protein sequence ID" value="GAA93458.1"/>
    <property type="molecule type" value="Genomic_DNA"/>
</dbReference>
<evidence type="ECO:0000259" key="2">
    <source>
        <dbReference type="Pfam" id="PF08588"/>
    </source>
</evidence>
<feature type="compositionally biased region" description="Low complexity" evidence="1">
    <location>
        <begin position="261"/>
        <end position="282"/>
    </location>
</feature>
<dbReference type="InParanoid" id="G7DS98"/>
<reference evidence="3 4" key="2">
    <citation type="journal article" date="2012" name="Open Biol.">
        <title>Characteristics of nucleosomes and linker DNA regions on the genome of the basidiomycete Mixia osmundae revealed by mono- and dinucleosome mapping.</title>
        <authorList>
            <person name="Nishida H."/>
            <person name="Kondo S."/>
            <person name="Matsumoto T."/>
            <person name="Suzuki Y."/>
            <person name="Yoshikawa H."/>
            <person name="Taylor T.D."/>
            <person name="Sugiyama J."/>
        </authorList>
    </citation>
    <scope>NUCLEOTIDE SEQUENCE [LARGE SCALE GENOMIC DNA]</scope>
    <source>
        <strain evidence="4">CBS 9802 / IAM 14324 / JCM 22182 / KY 12970</strain>
    </source>
</reference>
<dbReference type="FunCoup" id="G7DS98">
    <property type="interactions" value="1"/>
</dbReference>
<feature type="domain" description="Domain of unknown function at the cortex 1" evidence="2">
    <location>
        <begin position="4"/>
        <end position="227"/>
    </location>
</feature>
<proteinExistence type="predicted"/>
<organism evidence="3 4">
    <name type="scientific">Mixia osmundae (strain CBS 9802 / IAM 14324 / JCM 22182 / KY 12970)</name>
    <dbReference type="NCBI Taxonomy" id="764103"/>
    <lineage>
        <taxon>Eukaryota</taxon>
        <taxon>Fungi</taxon>
        <taxon>Dikarya</taxon>
        <taxon>Basidiomycota</taxon>
        <taxon>Pucciniomycotina</taxon>
        <taxon>Mixiomycetes</taxon>
        <taxon>Mixiales</taxon>
        <taxon>Mixiaceae</taxon>
        <taxon>Mixia</taxon>
    </lineage>
</organism>
<dbReference type="AlphaFoldDB" id="G7DS98"/>
<sequence length="485" mass="53971">MAPKLKVMIGSDRDHMSIANVNGAPTEIDSPLWVGRVTVRVRDFVGWTPDGRQPISQHPYFDNRSRKFAIIIEGRFRQSDDSKPYSGDEIHFGSDFDRLISFPRAPFNAGMKVAQWIDPATFYEESPPSGRPFIMSPYLACMNTFSAWPAPARAQDAVVCLRHTQREPSTEPDTHQDDFVAAEQHDLTAKQHWALKKPYWRFVGFKNDPKVAAFLHEHHASLSTFRHADPVHTGEHDELHACLGSGKPGDSGTSTPLRHQSSVGSHLSSMSSKSSASQTESPTAKGAIPAPAKQTSWGMAGLKGALRGVSSPRPPLTPRDSDVWQGEVDTADHLRNSLTALAEESLPPPSEPSKLDAELGPFRFADPELDMIEDNSFIFINKAVTVARRRKFFNEGHGKNRLNFTYDPDVVYGASFYTPACDLNTMDLHLGPVKLNIASFFKEMPIRYTLRSTRRKPYTASDGVTRQEEECFATISFQLVDDAQS</sequence>
<dbReference type="Pfam" id="PF08588">
    <property type="entry name" value="Duc1"/>
    <property type="match status" value="2"/>
</dbReference>
<dbReference type="PANTHER" id="PTHR34826">
    <property type="entry name" value="UPF0590 PROTEIN C409.17C"/>
    <property type="match status" value="1"/>
</dbReference>
<name>G7DS98_MIXOS</name>
<dbReference type="Proteomes" id="UP000009131">
    <property type="component" value="Unassembled WGS sequence"/>
</dbReference>
<evidence type="ECO:0000313" key="3">
    <source>
        <dbReference type="EMBL" id="GAA93458.1"/>
    </source>
</evidence>
<reference evidence="3 4" key="1">
    <citation type="journal article" date="2011" name="J. Gen. Appl. Microbiol.">
        <title>Draft genome sequencing of the enigmatic basidiomycete Mixia osmundae.</title>
        <authorList>
            <person name="Nishida H."/>
            <person name="Nagatsuka Y."/>
            <person name="Sugiyama J."/>
        </authorList>
    </citation>
    <scope>NUCLEOTIDE SEQUENCE [LARGE SCALE GENOMIC DNA]</scope>
    <source>
        <strain evidence="4">CBS 9802 / IAM 14324 / JCM 22182 / KY 12970</strain>
    </source>
</reference>
<gene>
    <name evidence="3" type="primary">Mo00099</name>
    <name evidence="3" type="ORF">E5Q_00099</name>
</gene>
<feature type="domain" description="Domain of unknown function at the cortex 1" evidence="2">
    <location>
        <begin position="347"/>
        <end position="480"/>
    </location>
</feature>
<evidence type="ECO:0000256" key="1">
    <source>
        <dbReference type="SAM" id="MobiDB-lite"/>
    </source>
</evidence>
<feature type="region of interest" description="Disordered" evidence="1">
    <location>
        <begin position="238"/>
        <end position="324"/>
    </location>
</feature>
<keyword evidence="4" id="KW-1185">Reference proteome</keyword>
<dbReference type="PANTHER" id="PTHR34826:SF1">
    <property type="entry name" value="UPF0590 PROTEIN C594.01"/>
    <property type="match status" value="1"/>
</dbReference>
<dbReference type="eggNOG" id="ENOG502RXNE">
    <property type="taxonomic scope" value="Eukaryota"/>
</dbReference>
<dbReference type="RefSeq" id="XP_014566044.1">
    <property type="nucleotide sequence ID" value="XM_014710558.1"/>
</dbReference>